<name>A0A7W7KBA0_9SPHN</name>
<evidence type="ECO:0000313" key="3">
    <source>
        <dbReference type="EMBL" id="MBB4858903.1"/>
    </source>
</evidence>
<dbReference type="PROSITE" id="PS51257">
    <property type="entry name" value="PROKAR_LIPOPROTEIN"/>
    <property type="match status" value="1"/>
</dbReference>
<feature type="chain" id="PRO_5030882136" description="Spore coat protein U/FanG domain-containing protein" evidence="1">
    <location>
        <begin position="23"/>
        <end position="341"/>
    </location>
</feature>
<dbReference type="AlphaFoldDB" id="A0A7W7KBA0"/>
<protein>
    <recommendedName>
        <fullName evidence="2">Spore coat protein U/FanG domain-containing protein</fullName>
    </recommendedName>
</protein>
<feature type="domain" description="Spore coat protein U/FanG" evidence="2">
    <location>
        <begin position="13"/>
        <end position="154"/>
    </location>
</feature>
<keyword evidence="4" id="KW-1185">Reference proteome</keyword>
<reference evidence="3 4" key="1">
    <citation type="submission" date="2020-08" db="EMBL/GenBank/DDBJ databases">
        <title>Functional genomics of gut bacteria from endangered species of beetles.</title>
        <authorList>
            <person name="Carlos-Shanley C."/>
        </authorList>
    </citation>
    <scope>NUCLEOTIDE SEQUENCE [LARGE SCALE GENOMIC DNA]</scope>
    <source>
        <strain evidence="3 4">S00245</strain>
    </source>
</reference>
<evidence type="ECO:0000256" key="1">
    <source>
        <dbReference type="SAM" id="SignalP"/>
    </source>
</evidence>
<proteinExistence type="predicted"/>
<dbReference type="Proteomes" id="UP000555448">
    <property type="component" value="Unassembled WGS sequence"/>
</dbReference>
<dbReference type="Pfam" id="PF05229">
    <property type="entry name" value="SCPU"/>
    <property type="match status" value="1"/>
</dbReference>
<accession>A0A7W7KBA0</accession>
<dbReference type="EMBL" id="JACHLR010000008">
    <property type="protein sequence ID" value="MBB4858903.1"/>
    <property type="molecule type" value="Genomic_DNA"/>
</dbReference>
<evidence type="ECO:0000259" key="2">
    <source>
        <dbReference type="Pfam" id="PF05229"/>
    </source>
</evidence>
<keyword evidence="1" id="KW-0732">Signal</keyword>
<comment type="caution">
    <text evidence="3">The sequence shown here is derived from an EMBL/GenBank/DDBJ whole genome shotgun (WGS) entry which is preliminary data.</text>
</comment>
<dbReference type="InterPro" id="IPR007893">
    <property type="entry name" value="Spore_coat_U/FanG"/>
</dbReference>
<organism evidence="3 4">
    <name type="scientific">Novosphingobium chloroacetimidivorans</name>
    <dbReference type="NCBI Taxonomy" id="1428314"/>
    <lineage>
        <taxon>Bacteria</taxon>
        <taxon>Pseudomonadati</taxon>
        <taxon>Pseudomonadota</taxon>
        <taxon>Alphaproteobacteria</taxon>
        <taxon>Sphingomonadales</taxon>
        <taxon>Sphingomonadaceae</taxon>
        <taxon>Novosphingobium</taxon>
    </lineage>
</organism>
<dbReference type="RefSeq" id="WP_184245008.1">
    <property type="nucleotide sequence ID" value="NZ_JACHLR010000008.1"/>
</dbReference>
<sequence>MSRVLALLLATLLAFSAGSAQACTATPSLATDFGTFSAQSVKQAAIPSQFSRAGLTCPTSAIVLLGINYIRAKFQSKNGMKLMNGTNAIAYAASADPGGAAAFTQNGTIDYMQNNLLNVLGLLGGSNADLPIYVKPSGGALPPPGIYTDRITMTWNWYLCPGVNALLICLGTPVQGTNVITVVEVTMTVGAKSVLLTTSTGTTWDPVNGTSNPKALPGGKRRMIVGVTNPDLVPVDSNTLWLNLAVPSGTSVALDGDGTGTGSFLLFTDGTPASTLALSYTAPGSTTDDVDFSSDSGASWNYVPVQGDSVSQAAVTNVRVRPKGGMAAGSRFSLSVALKTK</sequence>
<gene>
    <name evidence="3" type="ORF">HNO88_002229</name>
</gene>
<feature type="signal peptide" evidence="1">
    <location>
        <begin position="1"/>
        <end position="22"/>
    </location>
</feature>
<evidence type="ECO:0000313" key="4">
    <source>
        <dbReference type="Proteomes" id="UP000555448"/>
    </source>
</evidence>